<dbReference type="InterPro" id="IPR004360">
    <property type="entry name" value="Glyas_Fos-R_dOase_dom"/>
</dbReference>
<dbReference type="RefSeq" id="WP_264280290.1">
    <property type="nucleotide sequence ID" value="NZ_CP107006.1"/>
</dbReference>
<keyword evidence="4" id="KW-1185">Reference proteome</keyword>
<dbReference type="InterPro" id="IPR050383">
    <property type="entry name" value="GlyoxalaseI/FosfomycinResist"/>
</dbReference>
<feature type="signal peptide" evidence="1">
    <location>
        <begin position="1"/>
        <end position="19"/>
    </location>
</feature>
<dbReference type="InterPro" id="IPR029068">
    <property type="entry name" value="Glyas_Bleomycin-R_OHBP_Dase"/>
</dbReference>
<dbReference type="Pfam" id="PF00903">
    <property type="entry name" value="Glyoxalase"/>
    <property type="match status" value="1"/>
</dbReference>
<reference evidence="3" key="1">
    <citation type="submission" date="2022-10" db="EMBL/GenBank/DDBJ databases">
        <title>Chitinophaga sp. nov., isolated from soil.</title>
        <authorList>
            <person name="Jeon C.O."/>
        </authorList>
    </citation>
    <scope>NUCLEOTIDE SEQUENCE</scope>
    <source>
        <strain evidence="3">R8</strain>
    </source>
</reference>
<sequence>MKRLTLLFAIMATTLAATAQKKPVLNHIALSVYDIGKATAFYRDILNIDTIPEPFHDGKHTWFRIGEQSHLHLIQNSPAITKHDKNTHICFSVPSVEALMKLLDKHKIHYESWTGEPKTATKRVDGVKQIYLTDPDGYWVEINDDKY</sequence>
<feature type="domain" description="VOC" evidence="2">
    <location>
        <begin position="24"/>
        <end position="145"/>
    </location>
</feature>
<dbReference type="Proteomes" id="UP001162741">
    <property type="component" value="Chromosome"/>
</dbReference>
<evidence type="ECO:0000256" key="1">
    <source>
        <dbReference type="SAM" id="SignalP"/>
    </source>
</evidence>
<dbReference type="SUPFAM" id="SSF54593">
    <property type="entry name" value="Glyoxalase/Bleomycin resistance protein/Dihydroxybiphenyl dioxygenase"/>
    <property type="match status" value="1"/>
</dbReference>
<proteinExistence type="predicted"/>
<gene>
    <name evidence="3" type="ORF">MKQ68_17795</name>
</gene>
<name>A0ABY6IX44_9BACT</name>
<evidence type="ECO:0000259" key="2">
    <source>
        <dbReference type="PROSITE" id="PS51819"/>
    </source>
</evidence>
<organism evidence="3 4">
    <name type="scientific">Chitinophaga horti</name>
    <dbReference type="NCBI Taxonomy" id="2920382"/>
    <lineage>
        <taxon>Bacteria</taxon>
        <taxon>Pseudomonadati</taxon>
        <taxon>Bacteroidota</taxon>
        <taxon>Chitinophagia</taxon>
        <taxon>Chitinophagales</taxon>
        <taxon>Chitinophagaceae</taxon>
        <taxon>Chitinophaga</taxon>
    </lineage>
</organism>
<feature type="chain" id="PRO_5046604661" evidence="1">
    <location>
        <begin position="20"/>
        <end position="147"/>
    </location>
</feature>
<dbReference type="Gene3D" id="3.10.180.10">
    <property type="entry name" value="2,3-Dihydroxybiphenyl 1,2-Dioxygenase, domain 1"/>
    <property type="match status" value="1"/>
</dbReference>
<keyword evidence="1" id="KW-0732">Signal</keyword>
<dbReference type="PROSITE" id="PS51819">
    <property type="entry name" value="VOC"/>
    <property type="match status" value="1"/>
</dbReference>
<dbReference type="EMBL" id="CP107006">
    <property type="protein sequence ID" value="UYQ91941.1"/>
    <property type="molecule type" value="Genomic_DNA"/>
</dbReference>
<evidence type="ECO:0000313" key="3">
    <source>
        <dbReference type="EMBL" id="UYQ91941.1"/>
    </source>
</evidence>
<accession>A0ABY6IX44</accession>
<dbReference type="InterPro" id="IPR037523">
    <property type="entry name" value="VOC_core"/>
</dbReference>
<dbReference type="PANTHER" id="PTHR21366:SF22">
    <property type="entry name" value="VOC DOMAIN-CONTAINING PROTEIN"/>
    <property type="match status" value="1"/>
</dbReference>
<evidence type="ECO:0000313" key="4">
    <source>
        <dbReference type="Proteomes" id="UP001162741"/>
    </source>
</evidence>
<dbReference type="PANTHER" id="PTHR21366">
    <property type="entry name" value="GLYOXALASE FAMILY PROTEIN"/>
    <property type="match status" value="1"/>
</dbReference>
<protein>
    <submittedName>
        <fullName evidence="3">VOC family protein</fullName>
    </submittedName>
</protein>